<organism evidence="1 2">
    <name type="scientific">Porites evermanni</name>
    <dbReference type="NCBI Taxonomy" id="104178"/>
    <lineage>
        <taxon>Eukaryota</taxon>
        <taxon>Metazoa</taxon>
        <taxon>Cnidaria</taxon>
        <taxon>Anthozoa</taxon>
        <taxon>Hexacorallia</taxon>
        <taxon>Scleractinia</taxon>
        <taxon>Fungiina</taxon>
        <taxon>Poritidae</taxon>
        <taxon>Porites</taxon>
    </lineage>
</organism>
<sequence>ESTLLVVIQSSNRYNYFSECIKETQRFLAEKLSLIPNTKLVISDYWYLPDEDHVQMFQDTLHLLINGRRAFATMLEVLNKRWQTLDLISVFREIKRTLPVQYELFYQGDRSTFVYYECQIVDILTCLPKLQKVDP</sequence>
<keyword evidence="2" id="KW-1185">Reference proteome</keyword>
<evidence type="ECO:0000313" key="2">
    <source>
        <dbReference type="Proteomes" id="UP001159427"/>
    </source>
</evidence>
<protein>
    <submittedName>
        <fullName evidence="1">Uncharacterized protein</fullName>
    </submittedName>
</protein>
<feature type="non-terminal residue" evidence="1">
    <location>
        <position position="1"/>
    </location>
</feature>
<dbReference type="Proteomes" id="UP001159427">
    <property type="component" value="Unassembled WGS sequence"/>
</dbReference>
<gene>
    <name evidence="1" type="ORF">PEVE_00039495</name>
</gene>
<accession>A0ABN8MSY1</accession>
<proteinExistence type="predicted"/>
<comment type="caution">
    <text evidence="1">The sequence shown here is derived from an EMBL/GenBank/DDBJ whole genome shotgun (WGS) entry which is preliminary data.</text>
</comment>
<dbReference type="EMBL" id="CALNXI010000698">
    <property type="protein sequence ID" value="CAH3035048.1"/>
    <property type="molecule type" value="Genomic_DNA"/>
</dbReference>
<reference evidence="1 2" key="1">
    <citation type="submission" date="2022-05" db="EMBL/GenBank/DDBJ databases">
        <authorList>
            <consortium name="Genoscope - CEA"/>
            <person name="William W."/>
        </authorList>
    </citation>
    <scope>NUCLEOTIDE SEQUENCE [LARGE SCALE GENOMIC DNA]</scope>
</reference>
<name>A0ABN8MSY1_9CNID</name>
<evidence type="ECO:0000313" key="1">
    <source>
        <dbReference type="EMBL" id="CAH3035048.1"/>
    </source>
</evidence>